<evidence type="ECO:0000313" key="2">
    <source>
        <dbReference type="EMBL" id="CAL1408621.1"/>
    </source>
</evidence>
<dbReference type="EMBL" id="OZ034821">
    <property type="protein sequence ID" value="CAL1408621.1"/>
    <property type="molecule type" value="Genomic_DNA"/>
</dbReference>
<protein>
    <submittedName>
        <fullName evidence="2">Uncharacterized protein</fullName>
    </submittedName>
</protein>
<name>A0AAV2GD39_9ROSI</name>
<feature type="compositionally biased region" description="Basic and acidic residues" evidence="1">
    <location>
        <begin position="178"/>
        <end position="187"/>
    </location>
</feature>
<sequence>MTGNSSSLENQPCYSPSHFHLQVKPNFSAPCFLKAQTQFRTLNSRSFNPSSQFNLCQFSVRYCISFTLSILISSPTFFDFSLRNFIERFAGGSSNNQSAENRDVEKESAGISREDESSSVSPAPPLWPIDSEDPVCLPNLQEIAPHCVNPNREACRAAPQGNANRNNVGEEDGDGDGEDQHHRDAGHGDCITATNNNEPRQPPPPPTIPPVFEGRLRKRTQPCL</sequence>
<reference evidence="2 3" key="1">
    <citation type="submission" date="2024-04" db="EMBL/GenBank/DDBJ databases">
        <authorList>
            <person name="Fracassetti M."/>
        </authorList>
    </citation>
    <scope>NUCLEOTIDE SEQUENCE [LARGE SCALE GENOMIC DNA]</scope>
</reference>
<gene>
    <name evidence="2" type="ORF">LTRI10_LOCUS48198</name>
</gene>
<accession>A0AAV2GD39</accession>
<dbReference type="Proteomes" id="UP001497516">
    <property type="component" value="Chromosome 8"/>
</dbReference>
<organism evidence="2 3">
    <name type="scientific">Linum trigynum</name>
    <dbReference type="NCBI Taxonomy" id="586398"/>
    <lineage>
        <taxon>Eukaryota</taxon>
        <taxon>Viridiplantae</taxon>
        <taxon>Streptophyta</taxon>
        <taxon>Embryophyta</taxon>
        <taxon>Tracheophyta</taxon>
        <taxon>Spermatophyta</taxon>
        <taxon>Magnoliopsida</taxon>
        <taxon>eudicotyledons</taxon>
        <taxon>Gunneridae</taxon>
        <taxon>Pentapetalae</taxon>
        <taxon>rosids</taxon>
        <taxon>fabids</taxon>
        <taxon>Malpighiales</taxon>
        <taxon>Linaceae</taxon>
        <taxon>Linum</taxon>
    </lineage>
</organism>
<evidence type="ECO:0000313" key="3">
    <source>
        <dbReference type="Proteomes" id="UP001497516"/>
    </source>
</evidence>
<feature type="compositionally biased region" description="Pro residues" evidence="1">
    <location>
        <begin position="200"/>
        <end position="209"/>
    </location>
</feature>
<feature type="compositionally biased region" description="Basic and acidic residues" evidence="1">
    <location>
        <begin position="100"/>
        <end position="116"/>
    </location>
</feature>
<evidence type="ECO:0000256" key="1">
    <source>
        <dbReference type="SAM" id="MobiDB-lite"/>
    </source>
</evidence>
<feature type="region of interest" description="Disordered" evidence="1">
    <location>
        <begin position="91"/>
        <end position="127"/>
    </location>
</feature>
<dbReference type="AlphaFoldDB" id="A0AAV2GD39"/>
<feature type="region of interest" description="Disordered" evidence="1">
    <location>
        <begin position="157"/>
        <end position="224"/>
    </location>
</feature>
<proteinExistence type="predicted"/>
<keyword evidence="3" id="KW-1185">Reference proteome</keyword>